<evidence type="ECO:0000256" key="6">
    <source>
        <dbReference type="ARBA" id="ARBA00022989"/>
    </source>
</evidence>
<evidence type="ECO:0000313" key="9">
    <source>
        <dbReference type="EMBL" id="EPE03781.1"/>
    </source>
</evidence>
<keyword evidence="10" id="KW-1185">Reference proteome</keyword>
<name>S3BWJ7_OPHP1</name>
<evidence type="ECO:0000256" key="7">
    <source>
        <dbReference type="ARBA" id="ARBA00023034"/>
    </source>
</evidence>
<evidence type="ECO:0000256" key="3">
    <source>
        <dbReference type="ARBA" id="ARBA00008961"/>
    </source>
</evidence>
<gene>
    <name evidence="9" type="ORF">F503_06487</name>
</gene>
<protein>
    <submittedName>
        <fullName evidence="9">Transmembrane protein 167</fullName>
    </submittedName>
</protein>
<keyword evidence="8" id="KW-0472">Membrane</keyword>
<dbReference type="Proteomes" id="UP000016923">
    <property type="component" value="Unassembled WGS sequence"/>
</dbReference>
<evidence type="ECO:0000313" key="10">
    <source>
        <dbReference type="Proteomes" id="UP000016923"/>
    </source>
</evidence>
<dbReference type="InterPro" id="IPR009653">
    <property type="entry name" value="Ksh1"/>
</dbReference>
<dbReference type="GO" id="GO:0000139">
    <property type="term" value="C:Golgi membrane"/>
    <property type="evidence" value="ECO:0007669"/>
    <property type="project" value="UniProtKB-SubCell"/>
</dbReference>
<dbReference type="InterPro" id="IPR051523">
    <property type="entry name" value="KISH_domain"/>
</dbReference>
<evidence type="ECO:0000256" key="4">
    <source>
        <dbReference type="ARBA" id="ARBA00022692"/>
    </source>
</evidence>
<organism evidence="9 10">
    <name type="scientific">Ophiostoma piceae (strain UAMH 11346)</name>
    <name type="common">Sap stain fungus</name>
    <dbReference type="NCBI Taxonomy" id="1262450"/>
    <lineage>
        <taxon>Eukaryota</taxon>
        <taxon>Fungi</taxon>
        <taxon>Dikarya</taxon>
        <taxon>Ascomycota</taxon>
        <taxon>Pezizomycotina</taxon>
        <taxon>Sordariomycetes</taxon>
        <taxon>Sordariomycetidae</taxon>
        <taxon>Ophiostomatales</taxon>
        <taxon>Ophiostomataceae</taxon>
        <taxon>Ophiostoma</taxon>
    </lineage>
</organism>
<reference evidence="9 10" key="1">
    <citation type="journal article" date="2013" name="BMC Genomics">
        <title>The genome and transcriptome of the pine saprophyte Ophiostoma piceae, and a comparison with the bark beetle-associated pine pathogen Grosmannia clavigera.</title>
        <authorList>
            <person name="Haridas S."/>
            <person name="Wang Y."/>
            <person name="Lim L."/>
            <person name="Massoumi Alamouti S."/>
            <person name="Jackman S."/>
            <person name="Docking R."/>
            <person name="Robertson G."/>
            <person name="Birol I."/>
            <person name="Bohlmann J."/>
            <person name="Breuil C."/>
        </authorList>
    </citation>
    <scope>NUCLEOTIDE SEQUENCE [LARGE SCALE GENOMIC DNA]</scope>
    <source>
        <strain evidence="9 10">UAMH 11346</strain>
    </source>
</reference>
<dbReference type="Pfam" id="PF06842">
    <property type="entry name" value="DUF1242"/>
    <property type="match status" value="1"/>
</dbReference>
<evidence type="ECO:0000256" key="1">
    <source>
        <dbReference type="ARBA" id="ARBA00002154"/>
    </source>
</evidence>
<dbReference type="STRING" id="1262450.S3BWJ7"/>
<evidence type="ECO:0000256" key="2">
    <source>
        <dbReference type="ARBA" id="ARBA00004614"/>
    </source>
</evidence>
<evidence type="ECO:0000256" key="5">
    <source>
        <dbReference type="ARBA" id="ARBA00022729"/>
    </source>
</evidence>
<accession>S3BWJ7</accession>
<dbReference type="OrthoDB" id="10034655at2759"/>
<keyword evidence="6" id="KW-1133">Transmembrane helix</keyword>
<keyword evidence="4 9" id="KW-0812">Transmembrane</keyword>
<keyword evidence="5" id="KW-0732">Signal</keyword>
<dbReference type="eggNOG" id="KOG3808">
    <property type="taxonomic scope" value="Eukaryota"/>
</dbReference>
<keyword evidence="7" id="KW-0333">Golgi apparatus</keyword>
<dbReference type="HOGENOM" id="CLU_1768652_0_0_1"/>
<dbReference type="VEuPathDB" id="FungiDB:F503_06487"/>
<comment type="function">
    <text evidence="1">Involved in the early part of the secretory pathway.</text>
</comment>
<sequence length="147" mass="15935">MSLELMSLGNVDYAIALESAANSGQALFWAEHGRRAPPILSLASPASQSQAAVAELAQEQPKGNRQEAKGNSANVFKITTSTSFNDTLCAEQPPSCTYVHQMFPTLLDNRKQGVMGIFWKSARIGERLSPYISLCCVFMAFSVFVGN</sequence>
<dbReference type="EMBL" id="KE148165">
    <property type="protein sequence ID" value="EPE03781.1"/>
    <property type="molecule type" value="Genomic_DNA"/>
</dbReference>
<proteinExistence type="inferred from homology"/>
<comment type="subcellular location">
    <subcellularLocation>
        <location evidence="2">Golgi apparatus membrane</location>
        <topology evidence="2">Single-pass type I membrane protein</topology>
    </subcellularLocation>
</comment>
<dbReference type="PANTHER" id="PTHR13229">
    <property type="entry name" value="PROTEIN KISH-A"/>
    <property type="match status" value="1"/>
</dbReference>
<dbReference type="AlphaFoldDB" id="S3BWJ7"/>
<evidence type="ECO:0000256" key="8">
    <source>
        <dbReference type="ARBA" id="ARBA00023136"/>
    </source>
</evidence>
<comment type="similarity">
    <text evidence="3">Belongs to the KISH family.</text>
</comment>